<dbReference type="PATRIC" id="fig|1122169.6.peg.626"/>
<accession>A0A0W0Z670</accession>
<gene>
    <name evidence="2" type="ORF">Lsha_0548</name>
</gene>
<comment type="caution">
    <text evidence="2">The sequence shown here is derived from an EMBL/GenBank/DDBJ whole genome shotgun (WGS) entry which is preliminary data.</text>
</comment>
<protein>
    <submittedName>
        <fullName evidence="2">Uncharacterized protein</fullName>
    </submittedName>
</protein>
<organism evidence="2 3">
    <name type="scientific">Legionella shakespearei DSM 23087</name>
    <dbReference type="NCBI Taxonomy" id="1122169"/>
    <lineage>
        <taxon>Bacteria</taxon>
        <taxon>Pseudomonadati</taxon>
        <taxon>Pseudomonadota</taxon>
        <taxon>Gammaproteobacteria</taxon>
        <taxon>Legionellales</taxon>
        <taxon>Legionellaceae</taxon>
        <taxon>Legionella</taxon>
    </lineage>
</organism>
<dbReference type="OrthoDB" id="9782766at2"/>
<sequence length="503" mass="54428">MKHYLHALGLVCALSSGFAYSGSYQQMNSVTPTIAGSPLFQDSFGQVIHSNGDYLFVAAPIARPDPAKQAEGAVYVYKKQGNSWVFSQVLTTSGWSDHLGVFRLATVGKWLFVSGIGTPIGPNRPDGQPDEATNQDFTGSIQIYKRNNAGQYQFSQALDRTTPGLEQLSVIDPAALENPQLPPRSHESGAAFGMYFDVDKNGKRLLVSASGQEFADVSGTMINAGAIYSFEMKNNKWVLKQTLRHPVAISTNGSFGGRVRIAGNFAVISDTDTLQNLKLDHNSSVFLYKYNSNTHQWNHIDTVHGDQPANGLLAASSFVFGGVTDPNIMVGDNFGGSLAFANKWVLVGAPYENLSSDKPHGAAYMYHIEKVNGQHKLVFKKKFVSDDPDSLLTGINVSVSNKVALVGDPAHSGPNGETAQGAVMVYERHGNNWSKDANLFDQNGSAYQMFGNGTEIHGNKLYGGTGTAVFTLNMAFLFTPAYLPNVPVPLQANKVVEWKRSGN</sequence>
<evidence type="ECO:0000256" key="1">
    <source>
        <dbReference type="SAM" id="SignalP"/>
    </source>
</evidence>
<dbReference type="RefSeq" id="WP_018575767.1">
    <property type="nucleotide sequence ID" value="NZ_KB892381.1"/>
</dbReference>
<feature type="signal peptide" evidence="1">
    <location>
        <begin position="1"/>
        <end position="21"/>
    </location>
</feature>
<dbReference type="InterPro" id="IPR011045">
    <property type="entry name" value="N2O_reductase_N"/>
</dbReference>
<proteinExistence type="predicted"/>
<feature type="chain" id="PRO_5006918369" evidence="1">
    <location>
        <begin position="22"/>
        <end position="503"/>
    </location>
</feature>
<name>A0A0W0Z670_9GAMM</name>
<dbReference type="SUPFAM" id="SSF50974">
    <property type="entry name" value="Nitrous oxide reductase, N-terminal domain"/>
    <property type="match status" value="1"/>
</dbReference>
<keyword evidence="1" id="KW-0732">Signal</keyword>
<evidence type="ECO:0000313" key="3">
    <source>
        <dbReference type="Proteomes" id="UP000054600"/>
    </source>
</evidence>
<dbReference type="PANTHER" id="PTHR36220:SF1">
    <property type="entry name" value="GAMMA TUBULIN COMPLEX COMPONENT C-TERMINAL DOMAIN-CONTAINING PROTEIN"/>
    <property type="match status" value="1"/>
</dbReference>
<dbReference type="EMBL" id="LNYW01000017">
    <property type="protein sequence ID" value="KTD64609.1"/>
    <property type="molecule type" value="Genomic_DNA"/>
</dbReference>
<keyword evidence="3" id="KW-1185">Reference proteome</keyword>
<dbReference type="AlphaFoldDB" id="A0A0W0Z670"/>
<reference evidence="2 3" key="1">
    <citation type="submission" date="2015-11" db="EMBL/GenBank/DDBJ databases">
        <title>Genomic analysis of 38 Legionella species identifies large and diverse effector repertoires.</title>
        <authorList>
            <person name="Burstein D."/>
            <person name="Amaro F."/>
            <person name="Zusman T."/>
            <person name="Lifshitz Z."/>
            <person name="Cohen O."/>
            <person name="Gilbert J.A."/>
            <person name="Pupko T."/>
            <person name="Shuman H.A."/>
            <person name="Segal G."/>
        </authorList>
    </citation>
    <scope>NUCLEOTIDE SEQUENCE [LARGE SCALE GENOMIC DNA]</scope>
    <source>
        <strain evidence="2 3">ATCC 49655</strain>
    </source>
</reference>
<evidence type="ECO:0000313" key="2">
    <source>
        <dbReference type="EMBL" id="KTD64609.1"/>
    </source>
</evidence>
<dbReference type="eggNOG" id="COG3266">
    <property type="taxonomic scope" value="Bacteria"/>
</dbReference>
<dbReference type="STRING" id="1122169.Lsha_0548"/>
<dbReference type="PANTHER" id="PTHR36220">
    <property type="entry name" value="UNNAMED PRODUCT"/>
    <property type="match status" value="1"/>
</dbReference>
<dbReference type="Proteomes" id="UP000054600">
    <property type="component" value="Unassembled WGS sequence"/>
</dbReference>